<organism evidence="1 2">
    <name type="scientific">Leucogyrophana mollusca</name>
    <dbReference type="NCBI Taxonomy" id="85980"/>
    <lineage>
        <taxon>Eukaryota</taxon>
        <taxon>Fungi</taxon>
        <taxon>Dikarya</taxon>
        <taxon>Basidiomycota</taxon>
        <taxon>Agaricomycotina</taxon>
        <taxon>Agaricomycetes</taxon>
        <taxon>Agaricomycetidae</taxon>
        <taxon>Boletales</taxon>
        <taxon>Boletales incertae sedis</taxon>
        <taxon>Leucogyrophana</taxon>
    </lineage>
</organism>
<sequence length="457" mass="50221">MPTIIQTPLVLPLLLSLSSFALPQDLIQRSFPIQGLLPDDTAPTPSEKIAVAHFIVGNTYGYTQSDWAGDIALAQSKGLDGFALNVGVDEWQPARVADAFAAASSFTGFKLFLSFDMTSLPCTQPDDAAILRQYISSYSKHPNQLLIADKPMVSTFSGEKCEFGSPGVNEGWQYALRGENSPPVHFVPAFFVPQNTLPSLPVMDGAFNWNAAWPVGNSDVTFDPDNEWIANLGGRDYMAGGFPLHYGQDSFNKNFILRGDDWELCKRWELLVENRHRVSFAQVITWNDYGESHYVGPIEGTQPNSQAWTDGFDHQGWLDLIHYYILAFKTGVYPPISVDRLFLWARLYPASATAANDAVGKPEHADYTKDYLWAVAFLTTPAYVTLSCGVTRQTALLGMGVSKIQLPLVSSCSVEASVDRGGVNVIDFKPLGFNFQTNPIVYNFNAFVAASPSGALE</sequence>
<evidence type="ECO:0000313" key="2">
    <source>
        <dbReference type="Proteomes" id="UP000790709"/>
    </source>
</evidence>
<keyword evidence="1" id="KW-0378">Hydrolase</keyword>
<comment type="caution">
    <text evidence="1">The sequence shown here is derived from an EMBL/GenBank/DDBJ whole genome shotgun (WGS) entry which is preliminary data.</text>
</comment>
<dbReference type="Proteomes" id="UP000790709">
    <property type="component" value="Unassembled WGS sequence"/>
</dbReference>
<reference evidence="1" key="1">
    <citation type="journal article" date="2021" name="New Phytol.">
        <title>Evolutionary innovations through gain and loss of genes in the ectomycorrhizal Boletales.</title>
        <authorList>
            <person name="Wu G."/>
            <person name="Miyauchi S."/>
            <person name="Morin E."/>
            <person name="Kuo A."/>
            <person name="Drula E."/>
            <person name="Varga T."/>
            <person name="Kohler A."/>
            <person name="Feng B."/>
            <person name="Cao Y."/>
            <person name="Lipzen A."/>
            <person name="Daum C."/>
            <person name="Hundley H."/>
            <person name="Pangilinan J."/>
            <person name="Johnson J."/>
            <person name="Barry K."/>
            <person name="LaButti K."/>
            <person name="Ng V."/>
            <person name="Ahrendt S."/>
            <person name="Min B."/>
            <person name="Choi I.G."/>
            <person name="Park H."/>
            <person name="Plett J.M."/>
            <person name="Magnuson J."/>
            <person name="Spatafora J.W."/>
            <person name="Nagy L.G."/>
            <person name="Henrissat B."/>
            <person name="Grigoriev I.V."/>
            <person name="Yang Z.L."/>
            <person name="Xu J."/>
            <person name="Martin F.M."/>
        </authorList>
    </citation>
    <scope>NUCLEOTIDE SEQUENCE</scope>
    <source>
        <strain evidence="1">KUC20120723A-06</strain>
    </source>
</reference>
<dbReference type="EMBL" id="MU266456">
    <property type="protein sequence ID" value="KAH7923313.1"/>
    <property type="molecule type" value="Genomic_DNA"/>
</dbReference>
<protein>
    <submittedName>
        <fullName evidence="1">Glycoside hydrolase family 71 protein</fullName>
    </submittedName>
</protein>
<keyword evidence="2" id="KW-1185">Reference proteome</keyword>
<proteinExistence type="predicted"/>
<accession>A0ACB8BDH4</accession>
<name>A0ACB8BDH4_9AGAM</name>
<gene>
    <name evidence="1" type="ORF">BV22DRAFT_1196802</name>
</gene>
<evidence type="ECO:0000313" key="1">
    <source>
        <dbReference type="EMBL" id="KAH7923313.1"/>
    </source>
</evidence>